<organism evidence="3 4">
    <name type="scientific">Halalkalibacillus sediminis</name>
    <dbReference type="NCBI Taxonomy" id="2018042"/>
    <lineage>
        <taxon>Bacteria</taxon>
        <taxon>Bacillati</taxon>
        <taxon>Bacillota</taxon>
        <taxon>Bacilli</taxon>
        <taxon>Bacillales</taxon>
        <taxon>Bacillaceae</taxon>
        <taxon>Halalkalibacillus</taxon>
    </lineage>
</organism>
<evidence type="ECO:0000313" key="4">
    <source>
        <dbReference type="Proteomes" id="UP000243524"/>
    </source>
</evidence>
<dbReference type="GO" id="GO:0016787">
    <property type="term" value="F:hydrolase activity"/>
    <property type="evidence" value="ECO:0007669"/>
    <property type="project" value="UniProtKB-KW"/>
</dbReference>
<evidence type="ECO:0000313" key="3">
    <source>
        <dbReference type="EMBL" id="PKR79345.1"/>
    </source>
</evidence>
<keyword evidence="3" id="KW-0378">Hydrolase</keyword>
<feature type="domain" description="AB hydrolase-1" evidence="1">
    <location>
        <begin position="81"/>
        <end position="197"/>
    </location>
</feature>
<dbReference type="Proteomes" id="UP000243524">
    <property type="component" value="Unassembled WGS sequence"/>
</dbReference>
<dbReference type="OrthoDB" id="9776685at2"/>
<sequence length="301" mass="34230">MVINIVASFYFYDLAIKREKKDFLVGNDDLTVSSEAMDVFIEGSWRDWESKQRFAEWSIHSFDGLKLFGNYLEAEEPTNKTVIFAHGYLGKSRDMALYGQHYYEDLGYNIFSPDLRGHGKSEGDYIGFGWHDRLDYVKWIDRVIEEQGPDTEIILHGLSMGAATVLMTSGEDLPDNVKAVIADSPYTSSYDLFDHQMERMYNLPSFPVLPTTNLVTNMQAGYSLTEASALEQVKKAEVPILYLHGDSDSFVPTDMTNQLYSNTKSEADMTIFENAGHGEAFAIYPDKYESVLSDFLTKYMD</sequence>
<feature type="domain" description="Dienelactone hydrolase" evidence="2">
    <location>
        <begin position="222"/>
        <end position="278"/>
    </location>
</feature>
<accession>A0A2I0QYD1</accession>
<dbReference type="InterPro" id="IPR052920">
    <property type="entry name" value="DNA-binding_regulatory"/>
</dbReference>
<evidence type="ECO:0000259" key="2">
    <source>
        <dbReference type="Pfam" id="PF01738"/>
    </source>
</evidence>
<dbReference type="EMBL" id="PJNH01000001">
    <property type="protein sequence ID" value="PKR79345.1"/>
    <property type="molecule type" value="Genomic_DNA"/>
</dbReference>
<protein>
    <submittedName>
        <fullName evidence="3">Alpha/beta hydrolase</fullName>
    </submittedName>
</protein>
<dbReference type="InterPro" id="IPR000073">
    <property type="entry name" value="AB_hydrolase_1"/>
</dbReference>
<dbReference type="AlphaFoldDB" id="A0A2I0QYD1"/>
<evidence type="ECO:0000259" key="1">
    <source>
        <dbReference type="Pfam" id="PF00561"/>
    </source>
</evidence>
<dbReference type="SUPFAM" id="SSF53474">
    <property type="entry name" value="alpha/beta-Hydrolases"/>
    <property type="match status" value="1"/>
</dbReference>
<keyword evidence="4" id="KW-1185">Reference proteome</keyword>
<dbReference type="PANTHER" id="PTHR43358">
    <property type="entry name" value="ALPHA/BETA-HYDROLASE"/>
    <property type="match status" value="1"/>
</dbReference>
<proteinExistence type="predicted"/>
<comment type="caution">
    <text evidence="3">The sequence shown here is derived from an EMBL/GenBank/DDBJ whole genome shotgun (WGS) entry which is preliminary data.</text>
</comment>
<dbReference type="InterPro" id="IPR002925">
    <property type="entry name" value="Dienelactn_hydro"/>
</dbReference>
<dbReference type="PANTHER" id="PTHR43358:SF4">
    <property type="entry name" value="ALPHA_BETA HYDROLASE FOLD-1 DOMAIN-CONTAINING PROTEIN"/>
    <property type="match status" value="1"/>
</dbReference>
<reference evidence="3 4" key="1">
    <citation type="submission" date="2017-06" db="EMBL/GenBank/DDBJ databases">
        <title>the draft geome sequence of Illustriluteabacillus marina B3227.</title>
        <authorList>
            <person name="He R.-H."/>
            <person name="Du Z.-J."/>
        </authorList>
    </citation>
    <scope>NUCLEOTIDE SEQUENCE [LARGE SCALE GENOMIC DNA]</scope>
    <source>
        <strain evidence="3 4">B3227</strain>
    </source>
</reference>
<dbReference type="Pfam" id="PF00561">
    <property type="entry name" value="Abhydrolase_1"/>
    <property type="match status" value="1"/>
</dbReference>
<dbReference type="InterPro" id="IPR029058">
    <property type="entry name" value="AB_hydrolase_fold"/>
</dbReference>
<gene>
    <name evidence="3" type="ORF">CEY16_00170</name>
</gene>
<name>A0A2I0QYD1_9BACI</name>
<dbReference type="Pfam" id="PF01738">
    <property type="entry name" value="DLH"/>
    <property type="match status" value="1"/>
</dbReference>
<dbReference type="Gene3D" id="3.40.50.1820">
    <property type="entry name" value="alpha/beta hydrolase"/>
    <property type="match status" value="1"/>
</dbReference>